<dbReference type="GO" id="GO:0017056">
    <property type="term" value="F:structural constituent of nuclear pore"/>
    <property type="evidence" value="ECO:0007669"/>
    <property type="project" value="InterPro"/>
</dbReference>
<feature type="domain" description="Nucleoporin Nup133/Nup155-like N-terminal" evidence="6">
    <location>
        <begin position="14"/>
        <end position="328"/>
    </location>
</feature>
<comment type="similarity">
    <text evidence="2">Belongs to the non-repetitive/WGA-negative nucleoporin family.</text>
</comment>
<dbReference type="GO" id="GO:0000972">
    <property type="term" value="P:transcription-dependent tethering of RNA polymerase II gene DNA at nuclear periphery"/>
    <property type="evidence" value="ECO:0007669"/>
    <property type="project" value="TreeGrafter"/>
</dbReference>
<protein>
    <submittedName>
        <fullName evidence="7">Nup133 N terminal like</fullName>
    </submittedName>
</protein>
<gene>
    <name evidence="7" type="ORF">J8273_5377</name>
</gene>
<dbReference type="GO" id="GO:0044611">
    <property type="term" value="C:nuclear pore inner ring"/>
    <property type="evidence" value="ECO:0007669"/>
    <property type="project" value="TreeGrafter"/>
</dbReference>
<evidence type="ECO:0000256" key="1">
    <source>
        <dbReference type="ARBA" id="ARBA00004123"/>
    </source>
</evidence>
<dbReference type="InterPro" id="IPR004870">
    <property type="entry name" value="Nucleoporin_Nup155"/>
</dbReference>
<dbReference type="EMBL" id="JAHDYR010000038">
    <property type="protein sequence ID" value="KAG9392387.1"/>
    <property type="molecule type" value="Genomic_DNA"/>
</dbReference>
<keyword evidence="8" id="KW-1185">Reference proteome</keyword>
<reference evidence="7" key="1">
    <citation type="submission" date="2021-05" db="EMBL/GenBank/DDBJ databases">
        <title>A free-living protist that lacks canonical eukaryotic 1 DNA replication and segregation systems.</title>
        <authorList>
            <person name="Salas-Leiva D.E."/>
            <person name="Tromer E.C."/>
            <person name="Curtis B.A."/>
            <person name="Jerlstrom-Hultqvist J."/>
            <person name="Kolisko M."/>
            <person name="Yi Z."/>
            <person name="Salas-Leiva J.S."/>
            <person name="Gallot-Lavallee L."/>
            <person name="Kops G.J.P.L."/>
            <person name="Archibald J.M."/>
            <person name="Simpson A.G.B."/>
            <person name="Roger A.J."/>
        </authorList>
    </citation>
    <scope>NUCLEOTIDE SEQUENCE</scope>
    <source>
        <strain evidence="7">BICM</strain>
    </source>
</reference>
<evidence type="ECO:0000259" key="5">
    <source>
        <dbReference type="Pfam" id="PF03177"/>
    </source>
</evidence>
<comment type="caution">
    <text evidence="7">The sequence shown here is derived from an EMBL/GenBank/DDBJ whole genome shotgun (WGS) entry which is preliminary data.</text>
</comment>
<dbReference type="Gene3D" id="1.20.58.1780">
    <property type="match status" value="1"/>
</dbReference>
<keyword evidence="3" id="KW-0813">Transport</keyword>
<sequence>MSYNALNSYEDDEALFSVTSIPVPMNLTTHLARVRNRSFVGILPEIGHAWFTVDNQLHLFSFGNQSGDTFSKDDFESIVVSCALLNPYPDIFQDKYVLVVATADKVHFIGVSHVSARSPDSPLTLRPYPSFECSHGGQTVLKIFTHDHRVFLACLSGDLLEVTYTPRNFLMFSNPRPKVSTYNSSILSTILPYALRRDRDPLVDVAADNEGLLYTLTEHGTISIWRLTDDGAVYVTSHKTSLSELSHVVGLGQPGDKGRLRVGLRFVSLATLADDESRHIRLVATTNKGIRVMFSKVSGLFEKARLAIQTARPAPPMPDHTAAEHTFSLYSRGVYFTAVHAPTLPRGKNVLAISASVGPTGSAGEGKEAFRLIPTGPESGRGGADDAVLALCEIPPSARLAGQPGVAVPLTARNDVGPDYVPAAETETQHVMPRRRFVAITHRAVIIIDKDRPVDTLRKALDPAMVRARDAFVALWGPVETAAMALQLAVPMDIGSPGIGRVPDTTAREALRLFIKHALSAPQSTAGRAGTALSTAHQVIALNSRRALVGVRSRVAFEDRGGHIVPVWTSAQLRPLAASLTGLCSVITGRLLPEVSVSSAVEGPALKEEAVRISQQADLLRLLLRLADLDLEAPSRAIPLSRGHRQALLQLSFVDLCGTETGRAALRALLSSLAVARSMGDLLELLASECPSIVDRQQLQLLRATSLLDQARRALPADGLVQQAVGILLTHPEAADPLDHIVELLLACNAPDSAARLALERLAAEPGAEAALALAPATSSTDPAHTRPNESIGVLITLVQTMCDALRAHDPSPRHRAMLAIFLDPKYGASWAQCLFRTFIQEGSPILPHCAPSPFLETFLQATDIAMLWRYYGFVGRNSDAARVLLVLAESGDSIDGLALPQRSLDDRLEMLGTAVQFADQSTAPDGPDLAKDARGRLAVGTLQRELLMRITVRAECVEHADRLRASLVSIDELYNSVAVPLRIYDVALKLLKLGGYNGDEAVPESLWLQLIRQHVVAPAESSSDGLMAPSAQAGLEQVADIILALESDPLLLPIAFVLSKLECYAAFKGAPTLAVINGFLAAPNAPLTALVQGYDALAASDRFILAIDDDTDVEIDSDTMVSRLAQATTVLLKHIGECAGSTDRSVRNALSHARTADVAGHVISRLHSVRCEDGMTVETLRGLQSSVFSTPGRW</sequence>
<dbReference type="GO" id="GO:0006405">
    <property type="term" value="P:RNA export from nucleus"/>
    <property type="evidence" value="ECO:0007669"/>
    <property type="project" value="TreeGrafter"/>
</dbReference>
<feature type="domain" description="Nucleoporin Nup133/Nup155-like C-terminal" evidence="5">
    <location>
        <begin position="644"/>
        <end position="1166"/>
    </location>
</feature>
<dbReference type="PANTHER" id="PTHR10350">
    <property type="entry name" value="NUCLEAR PORE COMPLEX PROTEIN NUP155"/>
    <property type="match status" value="1"/>
</dbReference>
<dbReference type="InterPro" id="IPR014908">
    <property type="entry name" value="Nucleoporin_Nup133/Nup155_N"/>
</dbReference>
<dbReference type="PANTHER" id="PTHR10350:SF6">
    <property type="entry name" value="NUCLEAR PORE COMPLEX PROTEIN NUP155"/>
    <property type="match status" value="1"/>
</dbReference>
<organism evidence="7 8">
    <name type="scientific">Carpediemonas membranifera</name>
    <dbReference type="NCBI Taxonomy" id="201153"/>
    <lineage>
        <taxon>Eukaryota</taxon>
        <taxon>Metamonada</taxon>
        <taxon>Carpediemonas-like organisms</taxon>
        <taxon>Carpediemonas</taxon>
    </lineage>
</organism>
<dbReference type="OrthoDB" id="338970at2759"/>
<proteinExistence type="inferred from homology"/>
<name>A0A8J6B3W1_9EUKA</name>
<dbReference type="GO" id="GO:0006606">
    <property type="term" value="P:protein import into nucleus"/>
    <property type="evidence" value="ECO:0007669"/>
    <property type="project" value="TreeGrafter"/>
</dbReference>
<dbReference type="Gene3D" id="1.25.40.440">
    <property type="entry name" value="Nucleoporin, helical domain, central subdomain"/>
    <property type="match status" value="1"/>
</dbReference>
<dbReference type="Pfam" id="PF03177">
    <property type="entry name" value="Nucleoporin_C"/>
    <property type="match status" value="1"/>
</dbReference>
<evidence type="ECO:0000256" key="4">
    <source>
        <dbReference type="ARBA" id="ARBA00023242"/>
    </source>
</evidence>
<dbReference type="GO" id="GO:0036228">
    <property type="term" value="P:protein localization to nuclear inner membrane"/>
    <property type="evidence" value="ECO:0007669"/>
    <property type="project" value="TreeGrafter"/>
</dbReference>
<evidence type="ECO:0000256" key="3">
    <source>
        <dbReference type="ARBA" id="ARBA00022448"/>
    </source>
</evidence>
<comment type="subcellular location">
    <subcellularLocation>
        <location evidence="1">Nucleus</location>
    </subcellularLocation>
</comment>
<evidence type="ECO:0000313" key="8">
    <source>
        <dbReference type="Proteomes" id="UP000717585"/>
    </source>
</evidence>
<evidence type="ECO:0000259" key="6">
    <source>
        <dbReference type="Pfam" id="PF08801"/>
    </source>
</evidence>
<dbReference type="AlphaFoldDB" id="A0A8J6B3W1"/>
<dbReference type="Proteomes" id="UP000717585">
    <property type="component" value="Unassembled WGS sequence"/>
</dbReference>
<accession>A0A8J6B3W1</accession>
<dbReference type="Gene3D" id="1.20.120.1050">
    <property type="match status" value="1"/>
</dbReference>
<evidence type="ECO:0000256" key="2">
    <source>
        <dbReference type="ARBA" id="ARBA00007373"/>
    </source>
</evidence>
<dbReference type="InterPro" id="IPR042537">
    <property type="entry name" value="Nucleoporin_Nup155_C_2"/>
</dbReference>
<evidence type="ECO:0000313" key="7">
    <source>
        <dbReference type="EMBL" id="KAG9392387.1"/>
    </source>
</evidence>
<dbReference type="Pfam" id="PF08801">
    <property type="entry name" value="Nucleoporin_N"/>
    <property type="match status" value="1"/>
</dbReference>
<keyword evidence="4" id="KW-0539">Nucleus</keyword>
<dbReference type="InterPro" id="IPR007187">
    <property type="entry name" value="Nucleoporin_Nup133/Nup155_C"/>
</dbReference>